<keyword evidence="1" id="KW-0042">Antenna complex</keyword>
<dbReference type="Pfam" id="PF03130">
    <property type="entry name" value="HEAT_PBS"/>
    <property type="match status" value="1"/>
</dbReference>
<dbReference type="SUPFAM" id="SSF48371">
    <property type="entry name" value="ARM repeat"/>
    <property type="match status" value="1"/>
</dbReference>
<name>A0A7C3ZLN0_9CYAN</name>
<dbReference type="InterPro" id="IPR016024">
    <property type="entry name" value="ARM-type_fold"/>
</dbReference>
<evidence type="ECO:0000256" key="2">
    <source>
        <dbReference type="ARBA" id="ARBA00022738"/>
    </source>
</evidence>
<dbReference type="Pfam" id="PF13646">
    <property type="entry name" value="HEAT_2"/>
    <property type="match status" value="1"/>
</dbReference>
<reference evidence="3" key="1">
    <citation type="journal article" date="2020" name="mSystems">
        <title>Genome- and Community-Level Interaction Insights into Carbon Utilization and Element Cycling Functions of Hydrothermarchaeota in Hydrothermal Sediment.</title>
        <authorList>
            <person name="Zhou Z."/>
            <person name="Liu Y."/>
            <person name="Xu W."/>
            <person name="Pan J."/>
            <person name="Luo Z.H."/>
            <person name="Li M."/>
        </authorList>
    </citation>
    <scope>NUCLEOTIDE SEQUENCE [LARGE SCALE GENOMIC DNA]</scope>
    <source>
        <strain evidence="3">SpSt-374</strain>
    </source>
</reference>
<evidence type="ECO:0000313" key="3">
    <source>
        <dbReference type="EMBL" id="HGG02383.1"/>
    </source>
</evidence>
<keyword evidence="2" id="KW-0605">Phycobilisome</keyword>
<dbReference type="EMBL" id="DSPX01000179">
    <property type="protein sequence ID" value="HGG02383.1"/>
    <property type="molecule type" value="Genomic_DNA"/>
</dbReference>
<dbReference type="Gene3D" id="1.25.10.10">
    <property type="entry name" value="Leucine-rich Repeat Variant"/>
    <property type="match status" value="2"/>
</dbReference>
<dbReference type="InterPro" id="IPR011989">
    <property type="entry name" value="ARM-like"/>
</dbReference>
<dbReference type="PANTHER" id="PTHR12697">
    <property type="entry name" value="PBS LYASE HEAT-LIKE PROTEIN"/>
    <property type="match status" value="1"/>
</dbReference>
<sequence length="295" mass="31352">MVDDFASFSPSGIGVKGGGSDFAISEGDPLPDGESLTVEQAIANLHHSDPSLRYYASWWLGRFRVREEAAIIGLIDQFQAETEPDETGAFPLRRNAARALGKVGDDRAIPSLIECLQCSDYYVREAAAQSLGNLGAAAAVPSLMALLAGGVAEAVQVPGKPHLRQPYAAVLEALGTLGATVAIPQIQEFLEHPVARVQYSAARALYQLTGDSFYGDKLIGALQGSDLQLRRSALMDLGAIGYLNAAEAISATLAENSLKLIALKGILEHNLALTNPPNSLNPDTIRVMQLMDNLL</sequence>
<dbReference type="GO" id="GO:0016491">
    <property type="term" value="F:oxidoreductase activity"/>
    <property type="evidence" value="ECO:0007669"/>
    <property type="project" value="TreeGrafter"/>
</dbReference>
<gene>
    <name evidence="3" type="ORF">ENR15_17500</name>
</gene>
<dbReference type="SMART" id="SM00567">
    <property type="entry name" value="EZ_HEAT"/>
    <property type="match status" value="6"/>
</dbReference>
<evidence type="ECO:0000256" key="1">
    <source>
        <dbReference type="ARBA" id="ARBA00022549"/>
    </source>
</evidence>
<dbReference type="GO" id="GO:0030089">
    <property type="term" value="C:phycobilisome"/>
    <property type="evidence" value="ECO:0007669"/>
    <property type="project" value="UniProtKB-KW"/>
</dbReference>
<accession>A0A7C3ZLN0</accession>
<comment type="caution">
    <text evidence="3">The sequence shown here is derived from an EMBL/GenBank/DDBJ whole genome shotgun (WGS) entry which is preliminary data.</text>
</comment>
<dbReference type="InterPro" id="IPR004155">
    <property type="entry name" value="PBS_lyase_HEAT"/>
</dbReference>
<protein>
    <submittedName>
        <fullName evidence="3">HEAT repeat domain-containing protein</fullName>
    </submittedName>
</protein>
<dbReference type="AlphaFoldDB" id="A0A7C3ZLN0"/>
<proteinExistence type="predicted"/>
<organism evidence="3">
    <name type="scientific">Planktothricoides sp. SpSt-374</name>
    <dbReference type="NCBI Taxonomy" id="2282167"/>
    <lineage>
        <taxon>Bacteria</taxon>
        <taxon>Bacillati</taxon>
        <taxon>Cyanobacteriota</taxon>
        <taxon>Cyanophyceae</taxon>
        <taxon>Oscillatoriophycideae</taxon>
        <taxon>Oscillatoriales</taxon>
        <taxon>Oscillatoriaceae</taxon>
        <taxon>Planktothricoides</taxon>
    </lineage>
</organism>
<dbReference type="PANTHER" id="PTHR12697:SF5">
    <property type="entry name" value="DEOXYHYPUSINE HYDROXYLASE"/>
    <property type="match status" value="1"/>
</dbReference>